<evidence type="ECO:0000259" key="6">
    <source>
        <dbReference type="PROSITE" id="PS50011"/>
    </source>
</evidence>
<protein>
    <recommendedName>
        <fullName evidence="6">Protein kinase domain-containing protein</fullName>
    </recommendedName>
</protein>
<gene>
    <name evidence="7" type="ORF">V7S43_016285</name>
</gene>
<keyword evidence="4" id="KW-0418">Kinase</keyword>
<feature type="domain" description="Protein kinase" evidence="6">
    <location>
        <begin position="8"/>
        <end position="281"/>
    </location>
</feature>
<proteinExistence type="predicted"/>
<evidence type="ECO:0000256" key="3">
    <source>
        <dbReference type="ARBA" id="ARBA00022741"/>
    </source>
</evidence>
<dbReference type="Gene3D" id="1.10.510.10">
    <property type="entry name" value="Transferase(Phosphotransferase) domain 1"/>
    <property type="match status" value="1"/>
</dbReference>
<dbReference type="GO" id="GO:0004674">
    <property type="term" value="F:protein serine/threonine kinase activity"/>
    <property type="evidence" value="ECO:0007669"/>
    <property type="project" value="UniProtKB-KW"/>
</dbReference>
<dbReference type="PROSITE" id="PS50011">
    <property type="entry name" value="PROTEIN_KINASE_DOM"/>
    <property type="match status" value="1"/>
</dbReference>
<accession>A0ABD3EWY7</accession>
<keyword evidence="2" id="KW-0808">Transferase</keyword>
<evidence type="ECO:0000256" key="2">
    <source>
        <dbReference type="ARBA" id="ARBA00022679"/>
    </source>
</evidence>
<dbReference type="PANTHER" id="PTHR24345:SF91">
    <property type="entry name" value="SERINE_THREONINE-PROTEIN KINASE PLK4"/>
    <property type="match status" value="1"/>
</dbReference>
<evidence type="ECO:0000256" key="5">
    <source>
        <dbReference type="ARBA" id="ARBA00022840"/>
    </source>
</evidence>
<dbReference type="FunFam" id="1.10.510.10:FF:000753">
    <property type="entry name" value="CAMK/CAMKL protein kinase"/>
    <property type="match status" value="1"/>
</dbReference>
<dbReference type="PANTHER" id="PTHR24345">
    <property type="entry name" value="SERINE/THREONINE-PROTEIN KINASE PLK"/>
    <property type="match status" value="1"/>
</dbReference>
<reference evidence="7 8" key="1">
    <citation type="submission" date="2024-09" db="EMBL/GenBank/DDBJ databases">
        <title>Genome sequencing and assembly of Phytophthora oleae, isolate VK10A, causative agent of rot of olive drupes.</title>
        <authorList>
            <person name="Conti Taguali S."/>
            <person name="Riolo M."/>
            <person name="La Spada F."/>
            <person name="Cacciola S.O."/>
            <person name="Dionisio G."/>
        </authorList>
    </citation>
    <scope>NUCLEOTIDE SEQUENCE [LARGE SCALE GENOMIC DNA]</scope>
    <source>
        <strain evidence="7 8">VK10A</strain>
    </source>
</reference>
<evidence type="ECO:0000256" key="4">
    <source>
        <dbReference type="ARBA" id="ARBA00022777"/>
    </source>
</evidence>
<evidence type="ECO:0000313" key="7">
    <source>
        <dbReference type="EMBL" id="KAL3658649.1"/>
    </source>
</evidence>
<sequence length="284" mass="32070">MAVLHGRFAVQFRLHATLFGGVWLCRDLQDNNRTVAVKQMDLTFARQAVARNLHLDNPWTESRTLDTLTALDRYDNIVQVYQQFQQGDSWFIVMEYCDEGDLWQELERQPHQRYPEAQALQLFAQIASGVQILHANSIAHRDLSLENVLLSHKGDGIATPKICDFGLSTKTDHLCRERVGKAYYMAPEVVAGVKYDPKAVDVWSLGIILFVLLTGSPLTLIASETEKEFTVLKTFGVEAILRAWEMDDLVSPLATDLLTKMLQTVPAHRLTVQEVVAHPALNMP</sequence>
<keyword evidence="1" id="KW-0723">Serine/threonine-protein kinase</keyword>
<keyword evidence="3" id="KW-0547">Nucleotide-binding</keyword>
<dbReference type="InterPro" id="IPR011009">
    <property type="entry name" value="Kinase-like_dom_sf"/>
</dbReference>
<keyword evidence="5" id="KW-0067">ATP-binding</keyword>
<evidence type="ECO:0000313" key="8">
    <source>
        <dbReference type="Proteomes" id="UP001632037"/>
    </source>
</evidence>
<dbReference type="Proteomes" id="UP001632037">
    <property type="component" value="Unassembled WGS sequence"/>
</dbReference>
<dbReference type="AlphaFoldDB" id="A0ABD3EWY7"/>
<dbReference type="InterPro" id="IPR000719">
    <property type="entry name" value="Prot_kinase_dom"/>
</dbReference>
<comment type="caution">
    <text evidence="7">The sequence shown here is derived from an EMBL/GenBank/DDBJ whole genome shotgun (WGS) entry which is preliminary data.</text>
</comment>
<evidence type="ECO:0000256" key="1">
    <source>
        <dbReference type="ARBA" id="ARBA00022527"/>
    </source>
</evidence>
<dbReference type="SUPFAM" id="SSF56112">
    <property type="entry name" value="Protein kinase-like (PK-like)"/>
    <property type="match status" value="1"/>
</dbReference>
<dbReference type="GO" id="GO:0005524">
    <property type="term" value="F:ATP binding"/>
    <property type="evidence" value="ECO:0007669"/>
    <property type="project" value="UniProtKB-KW"/>
</dbReference>
<keyword evidence="8" id="KW-1185">Reference proteome</keyword>
<dbReference type="EMBL" id="JBIMZQ010000052">
    <property type="protein sequence ID" value="KAL3658649.1"/>
    <property type="molecule type" value="Genomic_DNA"/>
</dbReference>
<organism evidence="7 8">
    <name type="scientific">Phytophthora oleae</name>
    <dbReference type="NCBI Taxonomy" id="2107226"/>
    <lineage>
        <taxon>Eukaryota</taxon>
        <taxon>Sar</taxon>
        <taxon>Stramenopiles</taxon>
        <taxon>Oomycota</taxon>
        <taxon>Peronosporomycetes</taxon>
        <taxon>Peronosporales</taxon>
        <taxon>Peronosporaceae</taxon>
        <taxon>Phytophthora</taxon>
    </lineage>
</organism>
<dbReference type="Pfam" id="PF00069">
    <property type="entry name" value="Pkinase"/>
    <property type="match status" value="1"/>
</dbReference>
<name>A0ABD3EWY7_9STRA</name>